<dbReference type="FunFam" id="3.40.50.1000:FF:000022">
    <property type="entry name" value="Phosphoglycolate phosphatase"/>
    <property type="match status" value="1"/>
</dbReference>
<dbReference type="Gene3D" id="1.10.150.240">
    <property type="entry name" value="Putative phosphatase, domain 2"/>
    <property type="match status" value="1"/>
</dbReference>
<dbReference type="InterPro" id="IPR006439">
    <property type="entry name" value="HAD-SF_hydro_IA"/>
</dbReference>
<proteinExistence type="inferred from homology"/>
<dbReference type="GO" id="GO:0046295">
    <property type="term" value="P:glycolate biosynthetic process"/>
    <property type="evidence" value="ECO:0007669"/>
    <property type="project" value="UniProtKB-UniRule"/>
</dbReference>
<name>A0A212R2T4_9PROT</name>
<dbReference type="GO" id="GO:0046872">
    <property type="term" value="F:metal ion binding"/>
    <property type="evidence" value="ECO:0007669"/>
    <property type="project" value="UniProtKB-KW"/>
</dbReference>
<feature type="binding site" evidence="10">
    <location>
        <position position="169"/>
    </location>
    <ligand>
        <name>Mg(2+)</name>
        <dbReference type="ChEBI" id="CHEBI:18420"/>
    </ligand>
</feature>
<dbReference type="InterPro" id="IPR036412">
    <property type="entry name" value="HAD-like_sf"/>
</dbReference>
<feature type="active site" description="Nucleophile" evidence="10">
    <location>
        <position position="7"/>
    </location>
</feature>
<dbReference type="NCBIfam" id="TIGR01549">
    <property type="entry name" value="HAD-SF-IA-v1"/>
    <property type="match status" value="1"/>
</dbReference>
<dbReference type="GO" id="GO:0005829">
    <property type="term" value="C:cytosol"/>
    <property type="evidence" value="ECO:0007669"/>
    <property type="project" value="TreeGrafter"/>
</dbReference>
<dbReference type="SUPFAM" id="SSF56784">
    <property type="entry name" value="HAD-like"/>
    <property type="match status" value="1"/>
</dbReference>
<keyword evidence="7 10" id="KW-0378">Hydrolase</keyword>
<comment type="pathway">
    <text evidence="3 10">Organic acid metabolism; glycolate biosynthesis; glycolate from 2-phosphoglycolate: step 1/1.</text>
</comment>
<dbReference type="UniPathway" id="UPA00865">
    <property type="reaction ID" value="UER00834"/>
</dbReference>
<dbReference type="InterPro" id="IPR023198">
    <property type="entry name" value="PGP-like_dom2"/>
</dbReference>
<dbReference type="RefSeq" id="WP_088561096.1">
    <property type="nucleotide sequence ID" value="NZ_FYEH01000005.1"/>
</dbReference>
<evidence type="ECO:0000256" key="2">
    <source>
        <dbReference type="ARBA" id="ARBA00001946"/>
    </source>
</evidence>
<dbReference type="InterPro" id="IPR037512">
    <property type="entry name" value="PGPase_prok"/>
</dbReference>
<evidence type="ECO:0000256" key="5">
    <source>
        <dbReference type="ARBA" id="ARBA00013078"/>
    </source>
</evidence>
<comment type="similarity">
    <text evidence="4 10">Belongs to the HAD-like hydrolase superfamily. CbbY/CbbZ/Gph/YieH family.</text>
</comment>
<dbReference type="HAMAP" id="MF_00495">
    <property type="entry name" value="GPH_hydrolase_bact"/>
    <property type="match status" value="1"/>
</dbReference>
<evidence type="ECO:0000256" key="8">
    <source>
        <dbReference type="ARBA" id="ARBA00022842"/>
    </source>
</evidence>
<evidence type="ECO:0000256" key="4">
    <source>
        <dbReference type="ARBA" id="ARBA00006171"/>
    </source>
</evidence>
<comment type="catalytic activity">
    <reaction evidence="1 10">
        <text>2-phosphoglycolate + H2O = glycolate + phosphate</text>
        <dbReference type="Rhea" id="RHEA:14369"/>
        <dbReference type="ChEBI" id="CHEBI:15377"/>
        <dbReference type="ChEBI" id="CHEBI:29805"/>
        <dbReference type="ChEBI" id="CHEBI:43474"/>
        <dbReference type="ChEBI" id="CHEBI:58033"/>
        <dbReference type="EC" id="3.1.3.18"/>
    </reaction>
</comment>
<evidence type="ECO:0000256" key="10">
    <source>
        <dbReference type="HAMAP-Rule" id="MF_00495"/>
    </source>
</evidence>
<keyword evidence="9 10" id="KW-0119">Carbohydrate metabolism</keyword>
<keyword evidence="12" id="KW-1185">Reference proteome</keyword>
<organism evidence="11 12">
    <name type="scientific">Arboricoccus pini</name>
    <dbReference type="NCBI Taxonomy" id="1963835"/>
    <lineage>
        <taxon>Bacteria</taxon>
        <taxon>Pseudomonadati</taxon>
        <taxon>Pseudomonadota</taxon>
        <taxon>Alphaproteobacteria</taxon>
        <taxon>Geminicoccales</taxon>
        <taxon>Geminicoccaceae</taxon>
        <taxon>Arboricoccus</taxon>
    </lineage>
</organism>
<feature type="binding site" evidence="10">
    <location>
        <position position="9"/>
    </location>
    <ligand>
        <name>Mg(2+)</name>
        <dbReference type="ChEBI" id="CHEBI:18420"/>
    </ligand>
</feature>
<evidence type="ECO:0000256" key="1">
    <source>
        <dbReference type="ARBA" id="ARBA00000830"/>
    </source>
</evidence>
<evidence type="ECO:0000313" key="12">
    <source>
        <dbReference type="Proteomes" id="UP000197065"/>
    </source>
</evidence>
<dbReference type="Proteomes" id="UP000197065">
    <property type="component" value="Unassembled WGS sequence"/>
</dbReference>
<dbReference type="SFLD" id="SFLDG01129">
    <property type="entry name" value="C1.5:_HAD__Beta-PGM__Phosphata"/>
    <property type="match status" value="1"/>
</dbReference>
<reference evidence="11 12" key="1">
    <citation type="submission" date="2017-06" db="EMBL/GenBank/DDBJ databases">
        <authorList>
            <person name="Kim H.J."/>
            <person name="Triplett B.A."/>
        </authorList>
    </citation>
    <scope>NUCLEOTIDE SEQUENCE [LARGE SCALE GENOMIC DNA]</scope>
    <source>
        <strain evidence="11 12">B29T1</strain>
    </source>
</reference>
<comment type="cofactor">
    <cofactor evidence="2 10">
        <name>Mg(2+)</name>
        <dbReference type="ChEBI" id="CHEBI:18420"/>
    </cofactor>
</comment>
<sequence>MQAIIFDLDGTLVETAPDLHLVLSEVMQTLGLSAPPLSAVRGMIGDGARALLDRALAAAGQERTSQEIDHLYAEFIDRYTSEPCRTSHLYDGVTTALEEVRAQGAKLGVCTNKPQRPSELLLEALNISQFFDAVVGGDALDIRKPHPGHLQTTLDRMGADRCDAVMVGDSQNDLLTARALGVPCILVSFGYTSVPARELGPDRVIDGFGELCQALGEVRSSA</sequence>
<dbReference type="AlphaFoldDB" id="A0A212R2T4"/>
<evidence type="ECO:0000256" key="6">
    <source>
        <dbReference type="ARBA" id="ARBA00022723"/>
    </source>
</evidence>
<dbReference type="NCBIfam" id="TIGR01449">
    <property type="entry name" value="PGP_bact"/>
    <property type="match status" value="1"/>
</dbReference>
<dbReference type="GO" id="GO:0006281">
    <property type="term" value="P:DNA repair"/>
    <property type="evidence" value="ECO:0007669"/>
    <property type="project" value="TreeGrafter"/>
</dbReference>
<dbReference type="EC" id="3.1.3.18" evidence="5 10"/>
<accession>A0A212R2T4</accession>
<dbReference type="SFLD" id="SFLDG01135">
    <property type="entry name" value="C1.5.6:_HAD__Beta-PGM__Phospha"/>
    <property type="match status" value="1"/>
</dbReference>
<evidence type="ECO:0000256" key="3">
    <source>
        <dbReference type="ARBA" id="ARBA00004818"/>
    </source>
</evidence>
<feature type="binding site" evidence="10">
    <location>
        <position position="7"/>
    </location>
    <ligand>
        <name>Mg(2+)</name>
        <dbReference type="ChEBI" id="CHEBI:18420"/>
    </ligand>
</feature>
<dbReference type="SFLD" id="SFLDS00003">
    <property type="entry name" value="Haloacid_Dehalogenase"/>
    <property type="match status" value="1"/>
</dbReference>
<dbReference type="EMBL" id="FYEH01000005">
    <property type="protein sequence ID" value="SNB66295.1"/>
    <property type="molecule type" value="Genomic_DNA"/>
</dbReference>
<gene>
    <name evidence="11" type="ORF">SAMN07250955_10582</name>
</gene>
<evidence type="ECO:0000313" key="11">
    <source>
        <dbReference type="EMBL" id="SNB66295.1"/>
    </source>
</evidence>
<dbReference type="GO" id="GO:0005975">
    <property type="term" value="P:carbohydrate metabolic process"/>
    <property type="evidence" value="ECO:0007669"/>
    <property type="project" value="InterPro"/>
</dbReference>
<evidence type="ECO:0000256" key="7">
    <source>
        <dbReference type="ARBA" id="ARBA00022801"/>
    </source>
</evidence>
<dbReference type="Gene3D" id="3.40.50.1000">
    <property type="entry name" value="HAD superfamily/HAD-like"/>
    <property type="match status" value="1"/>
</dbReference>
<keyword evidence="8 10" id="KW-0460">Magnesium</keyword>
<dbReference type="Pfam" id="PF13419">
    <property type="entry name" value="HAD_2"/>
    <property type="match status" value="1"/>
</dbReference>
<dbReference type="PANTHER" id="PTHR43434">
    <property type="entry name" value="PHOSPHOGLYCOLATE PHOSPHATASE"/>
    <property type="match status" value="1"/>
</dbReference>
<dbReference type="InterPro" id="IPR050155">
    <property type="entry name" value="HAD-like_hydrolase_sf"/>
</dbReference>
<comment type="function">
    <text evidence="10">Specifically catalyzes the dephosphorylation of 2-phosphoglycolate. Is involved in the dissimilation of the intracellular 2-phosphoglycolate formed during the DNA repair of 3'-phosphoglycolate ends, a major class of DNA lesions induced by oxidative stress.</text>
</comment>
<protein>
    <recommendedName>
        <fullName evidence="5 10">Phosphoglycolate phosphatase</fullName>
        <shortName evidence="10">PGP</shortName>
        <shortName evidence="10">PGPase</shortName>
        <ecNumber evidence="5 10">3.1.3.18</ecNumber>
    </recommendedName>
</protein>
<dbReference type="PANTHER" id="PTHR43434:SF1">
    <property type="entry name" value="PHOSPHOGLYCOLATE PHOSPHATASE"/>
    <property type="match status" value="1"/>
</dbReference>
<dbReference type="OrthoDB" id="9793014at2"/>
<dbReference type="GO" id="GO:0008967">
    <property type="term" value="F:phosphoglycolate phosphatase activity"/>
    <property type="evidence" value="ECO:0007669"/>
    <property type="project" value="UniProtKB-UniRule"/>
</dbReference>
<dbReference type="InterPro" id="IPR041492">
    <property type="entry name" value="HAD_2"/>
</dbReference>
<evidence type="ECO:0000256" key="9">
    <source>
        <dbReference type="ARBA" id="ARBA00023277"/>
    </source>
</evidence>
<keyword evidence="6 10" id="KW-0479">Metal-binding</keyword>
<dbReference type="InterPro" id="IPR023214">
    <property type="entry name" value="HAD_sf"/>
</dbReference>